<accession>A0A0F9QDE7</accession>
<name>A0A0F9QDE7_9ZZZZ</name>
<protein>
    <submittedName>
        <fullName evidence="1">Uncharacterized protein</fullName>
    </submittedName>
</protein>
<proteinExistence type="predicted"/>
<reference evidence="1" key="1">
    <citation type="journal article" date="2015" name="Nature">
        <title>Complex archaea that bridge the gap between prokaryotes and eukaryotes.</title>
        <authorList>
            <person name="Spang A."/>
            <person name="Saw J.H."/>
            <person name="Jorgensen S.L."/>
            <person name="Zaremba-Niedzwiedzka K."/>
            <person name="Martijn J."/>
            <person name="Lind A.E."/>
            <person name="van Eijk R."/>
            <person name="Schleper C."/>
            <person name="Guy L."/>
            <person name="Ettema T.J."/>
        </authorList>
    </citation>
    <scope>NUCLEOTIDE SEQUENCE</scope>
</reference>
<dbReference type="AlphaFoldDB" id="A0A0F9QDE7"/>
<comment type="caution">
    <text evidence="1">The sequence shown here is derived from an EMBL/GenBank/DDBJ whole genome shotgun (WGS) entry which is preliminary data.</text>
</comment>
<gene>
    <name evidence="1" type="ORF">LCGC14_0717030</name>
</gene>
<evidence type="ECO:0000313" key="1">
    <source>
        <dbReference type="EMBL" id="KKN42060.1"/>
    </source>
</evidence>
<dbReference type="EMBL" id="LAZR01001607">
    <property type="protein sequence ID" value="KKN42060.1"/>
    <property type="molecule type" value="Genomic_DNA"/>
</dbReference>
<organism evidence="1">
    <name type="scientific">marine sediment metagenome</name>
    <dbReference type="NCBI Taxonomy" id="412755"/>
    <lineage>
        <taxon>unclassified sequences</taxon>
        <taxon>metagenomes</taxon>
        <taxon>ecological metagenomes</taxon>
    </lineage>
</organism>
<sequence>MSDCEFIDCGSLSISYDATGKASVSLTVMRCDSNEINYRLYNSGNIWGGVSFDLIIMSASQKPIVGSSWHEWGLGMEGIGN</sequence>